<evidence type="ECO:0000313" key="1">
    <source>
        <dbReference type="EMBL" id="CEM05009.1"/>
    </source>
</evidence>
<name>A0A0G4F149_9ALVE</name>
<dbReference type="VEuPathDB" id="CryptoDB:Cvel_2590"/>
<proteinExistence type="predicted"/>
<gene>
    <name evidence="1" type="ORF">Cvel_2590</name>
</gene>
<accession>A0A0G4F149</accession>
<reference evidence="1" key="1">
    <citation type="submission" date="2014-11" db="EMBL/GenBank/DDBJ databases">
        <authorList>
            <person name="Otto D Thomas"/>
            <person name="Naeem Raeece"/>
        </authorList>
    </citation>
    <scope>NUCLEOTIDE SEQUENCE</scope>
</reference>
<organism evidence="1">
    <name type="scientific">Chromera velia CCMP2878</name>
    <dbReference type="NCBI Taxonomy" id="1169474"/>
    <lineage>
        <taxon>Eukaryota</taxon>
        <taxon>Sar</taxon>
        <taxon>Alveolata</taxon>
        <taxon>Colpodellida</taxon>
        <taxon>Chromeraceae</taxon>
        <taxon>Chromera</taxon>
    </lineage>
</organism>
<dbReference type="EMBL" id="CDMZ01000033">
    <property type="protein sequence ID" value="CEM05009.1"/>
    <property type="molecule type" value="Genomic_DNA"/>
</dbReference>
<dbReference type="AlphaFoldDB" id="A0A0G4F149"/>
<sequence>MPERRLALHRHMGRAVRAELPSKCRNVSRKGMRRRRRFLPSQEHRIYTGLYKERKVSKLERSIELETPLAALSSLLHIRQRLLVLLTETAAFATDRESPLPVEPVHASVRARTGEPACLLCPSGGREPARSSLSEVLIFVIVQIDHSLVQVKVDRLGQPMLDQPANRRRAKVASHFERREGKKVVGITAFHSPLPVQCRGRQHIGTASSDVAQIDLHALAGWGRLAQYVEEGHRAMSFLCVCLRAYQGRYLGEAGMFLVFLLDSNQNDNRYKFAAPALRFLDNSPTEI</sequence>
<protein>
    <submittedName>
        <fullName evidence="1">Uncharacterized protein</fullName>
    </submittedName>
</protein>